<feature type="non-terminal residue" evidence="2">
    <location>
        <position position="225"/>
    </location>
</feature>
<keyword evidence="1" id="KW-0732">Signal</keyword>
<gene>
    <name evidence="2" type="ORF">PCOR1329_LOCUS19027</name>
</gene>
<evidence type="ECO:0000313" key="2">
    <source>
        <dbReference type="EMBL" id="CAK0815895.1"/>
    </source>
</evidence>
<accession>A0ABN9RAF1</accession>
<proteinExistence type="predicted"/>
<name>A0ABN9RAF1_9DINO</name>
<keyword evidence="3" id="KW-1185">Reference proteome</keyword>
<feature type="chain" id="PRO_5045864904" evidence="1">
    <location>
        <begin position="18"/>
        <end position="225"/>
    </location>
</feature>
<reference evidence="2" key="1">
    <citation type="submission" date="2023-10" db="EMBL/GenBank/DDBJ databases">
        <authorList>
            <person name="Chen Y."/>
            <person name="Shah S."/>
            <person name="Dougan E. K."/>
            <person name="Thang M."/>
            <person name="Chan C."/>
        </authorList>
    </citation>
    <scope>NUCLEOTIDE SEQUENCE [LARGE SCALE GENOMIC DNA]</scope>
</reference>
<sequence length="225" mass="23917">MQVRIGLMIAPVKLVFALLVAAMAHEDDVDSNLMQLAAVGQTQLVTNKSSVTCYFTIDNYVYGVYLGSIALSTSGNWAVWEATKTVTFTPDGNYLTISGNDQEGTMCTTGGFAIECTNGVNGNSGWQVYSSGSTIDYSHQTGGGSSWGSPSRSASGFYLPYKSGSPKIGGCSQHGAYRYNFGGATPNPTPYPTPFPTPYPTPFPTPFPTAYPTLFPTAYPSPFPT</sequence>
<evidence type="ECO:0000256" key="1">
    <source>
        <dbReference type="SAM" id="SignalP"/>
    </source>
</evidence>
<dbReference type="EMBL" id="CAUYUJ010006034">
    <property type="protein sequence ID" value="CAK0815895.1"/>
    <property type="molecule type" value="Genomic_DNA"/>
</dbReference>
<protein>
    <submittedName>
        <fullName evidence="2">Uncharacterized protein</fullName>
    </submittedName>
</protein>
<dbReference type="Proteomes" id="UP001189429">
    <property type="component" value="Unassembled WGS sequence"/>
</dbReference>
<comment type="caution">
    <text evidence="2">The sequence shown here is derived from an EMBL/GenBank/DDBJ whole genome shotgun (WGS) entry which is preliminary data.</text>
</comment>
<evidence type="ECO:0000313" key="3">
    <source>
        <dbReference type="Proteomes" id="UP001189429"/>
    </source>
</evidence>
<feature type="signal peptide" evidence="1">
    <location>
        <begin position="1"/>
        <end position="17"/>
    </location>
</feature>
<organism evidence="2 3">
    <name type="scientific">Prorocentrum cordatum</name>
    <dbReference type="NCBI Taxonomy" id="2364126"/>
    <lineage>
        <taxon>Eukaryota</taxon>
        <taxon>Sar</taxon>
        <taxon>Alveolata</taxon>
        <taxon>Dinophyceae</taxon>
        <taxon>Prorocentrales</taxon>
        <taxon>Prorocentraceae</taxon>
        <taxon>Prorocentrum</taxon>
    </lineage>
</organism>